<dbReference type="KEGG" id="elux:BTN50_1849"/>
<evidence type="ECO:0000313" key="2">
    <source>
        <dbReference type="Proteomes" id="UP000218160"/>
    </source>
</evidence>
<evidence type="ECO:0000313" key="1">
    <source>
        <dbReference type="EMBL" id="ATF10269.1"/>
    </source>
</evidence>
<dbReference type="AlphaFoldDB" id="A0A291BB68"/>
<sequence>MQVTFGMDINTHKIISAELSSSNMVDDGESPNLFKQTS</sequence>
<organism evidence="1 2">
    <name type="scientific">Candidatus Enterovibrio altilux</name>
    <dbReference type="NCBI Taxonomy" id="1927128"/>
    <lineage>
        <taxon>Bacteria</taxon>
        <taxon>Pseudomonadati</taxon>
        <taxon>Pseudomonadota</taxon>
        <taxon>Gammaproteobacteria</taxon>
        <taxon>Vibrionales</taxon>
        <taxon>Vibrionaceae</taxon>
        <taxon>Enterovibrio</taxon>
    </lineage>
</organism>
<keyword evidence="2" id="KW-1185">Reference proteome</keyword>
<name>A0A291BB68_9GAMM</name>
<proteinExistence type="predicted"/>
<dbReference type="EMBL" id="CP020663">
    <property type="protein sequence ID" value="ATF10269.1"/>
    <property type="molecule type" value="Genomic_DNA"/>
</dbReference>
<gene>
    <name evidence="1" type="ORF">BTN50_1849</name>
</gene>
<dbReference type="Proteomes" id="UP000218160">
    <property type="component" value="Chromosome 2"/>
</dbReference>
<accession>A0A291BB68</accession>
<protein>
    <submittedName>
        <fullName evidence="1">Uncharacterized protein</fullName>
    </submittedName>
</protein>
<reference evidence="2" key="1">
    <citation type="submission" date="2017-04" db="EMBL/GenBank/DDBJ databases">
        <title>Genome evolution of the luminous symbionts of deep sea anglerfish.</title>
        <authorList>
            <person name="Hendry T.A."/>
        </authorList>
    </citation>
    <scope>NUCLEOTIDE SEQUENCE [LARGE SCALE GENOMIC DNA]</scope>
</reference>